<dbReference type="EMBL" id="UGXS01000004">
    <property type="protein sequence ID" value="SUH14027.1"/>
    <property type="molecule type" value="Genomic_DNA"/>
</dbReference>
<protein>
    <submittedName>
        <fullName evidence="1">Uncharacterized protein</fullName>
    </submittedName>
</protein>
<name>A0A379W3W6_SALET</name>
<evidence type="ECO:0000313" key="1">
    <source>
        <dbReference type="EMBL" id="SUH14027.1"/>
    </source>
</evidence>
<dbReference type="AlphaFoldDB" id="A0A379W3W6"/>
<gene>
    <name evidence="1" type="ORF">NCTC8258_01695</name>
</gene>
<organism evidence="1 2">
    <name type="scientific">Salmonella enterica I</name>
    <dbReference type="NCBI Taxonomy" id="59201"/>
    <lineage>
        <taxon>Bacteria</taxon>
        <taxon>Pseudomonadati</taxon>
        <taxon>Pseudomonadota</taxon>
        <taxon>Gammaproteobacteria</taxon>
        <taxon>Enterobacterales</taxon>
        <taxon>Enterobacteriaceae</taxon>
        <taxon>Salmonella</taxon>
    </lineage>
</organism>
<reference evidence="1 2" key="1">
    <citation type="submission" date="2018-06" db="EMBL/GenBank/DDBJ databases">
        <authorList>
            <consortium name="Pathogen Informatics"/>
            <person name="Doyle S."/>
        </authorList>
    </citation>
    <scope>NUCLEOTIDE SEQUENCE [LARGE SCALE GENOMIC DNA]</scope>
    <source>
        <strain evidence="1 2">NCTC8258</strain>
    </source>
</reference>
<dbReference type="Proteomes" id="UP000255509">
    <property type="component" value="Unassembled WGS sequence"/>
</dbReference>
<accession>A0A379W3W6</accession>
<evidence type="ECO:0000313" key="2">
    <source>
        <dbReference type="Proteomes" id="UP000255509"/>
    </source>
</evidence>
<proteinExistence type="predicted"/>
<sequence>MKFSESFNMEFQQSNLDFIDIPLDTDLQFFIDPTSIRALKQIGEVVLKN</sequence>